<accession>A0AAD7R574</accession>
<sequence>MPHYNMQPTSSISPGCVVTLPDEGRGPWYSPRSEVTSGVPEPRSTHRTALRDTVVTGYSDDVGLSQALPLTSTESDTSMGWETEHAVEWRGVC</sequence>
<keyword evidence="3" id="KW-1185">Reference proteome</keyword>
<dbReference type="Proteomes" id="UP001221898">
    <property type="component" value="Unassembled WGS sequence"/>
</dbReference>
<protein>
    <submittedName>
        <fullName evidence="2">Uncharacterized protein</fullName>
    </submittedName>
</protein>
<dbReference type="EMBL" id="JAINUG010000619">
    <property type="protein sequence ID" value="KAJ8366257.1"/>
    <property type="molecule type" value="Genomic_DNA"/>
</dbReference>
<name>A0AAD7R574_9TELE</name>
<reference evidence="2" key="1">
    <citation type="journal article" date="2023" name="Science">
        <title>Genome structures resolve the early diversification of teleost fishes.</title>
        <authorList>
            <person name="Parey E."/>
            <person name="Louis A."/>
            <person name="Montfort J."/>
            <person name="Bouchez O."/>
            <person name="Roques C."/>
            <person name="Iampietro C."/>
            <person name="Lluch J."/>
            <person name="Castinel A."/>
            <person name="Donnadieu C."/>
            <person name="Desvignes T."/>
            <person name="Floi Bucao C."/>
            <person name="Jouanno E."/>
            <person name="Wen M."/>
            <person name="Mejri S."/>
            <person name="Dirks R."/>
            <person name="Jansen H."/>
            <person name="Henkel C."/>
            <person name="Chen W.J."/>
            <person name="Zahm M."/>
            <person name="Cabau C."/>
            <person name="Klopp C."/>
            <person name="Thompson A.W."/>
            <person name="Robinson-Rechavi M."/>
            <person name="Braasch I."/>
            <person name="Lecointre G."/>
            <person name="Bobe J."/>
            <person name="Postlethwait J.H."/>
            <person name="Berthelot C."/>
            <person name="Roest Crollius H."/>
            <person name="Guiguen Y."/>
        </authorList>
    </citation>
    <scope>NUCLEOTIDE SEQUENCE</scope>
    <source>
        <strain evidence="2">NC1722</strain>
    </source>
</reference>
<dbReference type="AlphaFoldDB" id="A0AAD7R574"/>
<evidence type="ECO:0000256" key="1">
    <source>
        <dbReference type="SAM" id="MobiDB-lite"/>
    </source>
</evidence>
<feature type="compositionally biased region" description="Polar residues" evidence="1">
    <location>
        <begin position="1"/>
        <end position="13"/>
    </location>
</feature>
<evidence type="ECO:0000313" key="2">
    <source>
        <dbReference type="EMBL" id="KAJ8366257.1"/>
    </source>
</evidence>
<organism evidence="2 3">
    <name type="scientific">Aldrovandia affinis</name>
    <dbReference type="NCBI Taxonomy" id="143900"/>
    <lineage>
        <taxon>Eukaryota</taxon>
        <taxon>Metazoa</taxon>
        <taxon>Chordata</taxon>
        <taxon>Craniata</taxon>
        <taxon>Vertebrata</taxon>
        <taxon>Euteleostomi</taxon>
        <taxon>Actinopterygii</taxon>
        <taxon>Neopterygii</taxon>
        <taxon>Teleostei</taxon>
        <taxon>Notacanthiformes</taxon>
        <taxon>Halosauridae</taxon>
        <taxon>Aldrovandia</taxon>
    </lineage>
</organism>
<evidence type="ECO:0000313" key="3">
    <source>
        <dbReference type="Proteomes" id="UP001221898"/>
    </source>
</evidence>
<feature type="region of interest" description="Disordered" evidence="1">
    <location>
        <begin position="1"/>
        <end position="47"/>
    </location>
</feature>
<comment type="caution">
    <text evidence="2">The sequence shown here is derived from an EMBL/GenBank/DDBJ whole genome shotgun (WGS) entry which is preliminary data.</text>
</comment>
<gene>
    <name evidence="2" type="ORF">AAFF_G00363380</name>
</gene>
<proteinExistence type="predicted"/>